<feature type="binding site" evidence="6">
    <location>
        <position position="73"/>
    </location>
    <ligand>
        <name>S-adenosyl-L-methionine</name>
        <dbReference type="ChEBI" id="CHEBI:59789"/>
    </ligand>
</feature>
<keyword evidence="2 6" id="KW-0698">rRNA processing</keyword>
<evidence type="ECO:0000256" key="2">
    <source>
        <dbReference type="ARBA" id="ARBA00022552"/>
    </source>
</evidence>
<dbReference type="EMBL" id="JAAOZC010000002">
    <property type="protein sequence ID" value="NIJ07401.1"/>
    <property type="molecule type" value="Genomic_DNA"/>
</dbReference>
<evidence type="ECO:0000256" key="6">
    <source>
        <dbReference type="HAMAP-Rule" id="MF_00074"/>
    </source>
</evidence>
<feature type="binding site" evidence="6">
    <location>
        <position position="138"/>
    </location>
    <ligand>
        <name>S-adenosyl-L-methionine</name>
        <dbReference type="ChEBI" id="CHEBI:59789"/>
    </ligand>
</feature>
<dbReference type="PANTHER" id="PTHR31760:SF0">
    <property type="entry name" value="S-ADENOSYL-L-METHIONINE-DEPENDENT METHYLTRANSFERASES SUPERFAMILY PROTEIN"/>
    <property type="match status" value="1"/>
</dbReference>
<keyword evidence="4 6" id="KW-0808">Transferase</keyword>
<keyword evidence="1 6" id="KW-0963">Cytoplasm</keyword>
<name>A0ABX0TPP8_9SPHN</name>
<gene>
    <name evidence="6" type="primary">rsmG</name>
    <name evidence="7" type="ORF">FHS31_000997</name>
</gene>
<keyword evidence="3 6" id="KW-0489">Methyltransferase</keyword>
<dbReference type="InterPro" id="IPR029063">
    <property type="entry name" value="SAM-dependent_MTases_sf"/>
</dbReference>
<evidence type="ECO:0000256" key="5">
    <source>
        <dbReference type="ARBA" id="ARBA00022691"/>
    </source>
</evidence>
<dbReference type="InterPro" id="IPR003682">
    <property type="entry name" value="rRNA_ssu_MeTfrase_G"/>
</dbReference>
<dbReference type="Gene3D" id="3.40.50.150">
    <property type="entry name" value="Vaccinia Virus protein VP39"/>
    <property type="match status" value="1"/>
</dbReference>
<dbReference type="EC" id="2.1.1.170" evidence="6"/>
<keyword evidence="5 6" id="KW-0949">S-adenosyl-L-methionine</keyword>
<evidence type="ECO:0000256" key="4">
    <source>
        <dbReference type="ARBA" id="ARBA00022679"/>
    </source>
</evidence>
<evidence type="ECO:0000313" key="7">
    <source>
        <dbReference type="EMBL" id="NIJ07401.1"/>
    </source>
</evidence>
<proteinExistence type="inferred from homology"/>
<comment type="caution">
    <text evidence="6">Lacks conserved residue(s) required for the propagation of feature annotation.</text>
</comment>
<feature type="binding site" evidence="6">
    <location>
        <position position="78"/>
    </location>
    <ligand>
        <name>S-adenosyl-L-methionine</name>
        <dbReference type="ChEBI" id="CHEBI:59789"/>
    </ligand>
</feature>
<dbReference type="GO" id="GO:0032259">
    <property type="term" value="P:methylation"/>
    <property type="evidence" value="ECO:0007669"/>
    <property type="project" value="UniProtKB-KW"/>
</dbReference>
<keyword evidence="8" id="KW-1185">Reference proteome</keyword>
<dbReference type="GO" id="GO:0008168">
    <property type="term" value="F:methyltransferase activity"/>
    <property type="evidence" value="ECO:0007669"/>
    <property type="project" value="UniProtKB-KW"/>
</dbReference>
<evidence type="ECO:0000256" key="3">
    <source>
        <dbReference type="ARBA" id="ARBA00022603"/>
    </source>
</evidence>
<comment type="similarity">
    <text evidence="6">Belongs to the methyltransferase superfamily. RNA methyltransferase RsmG family.</text>
</comment>
<dbReference type="NCBIfam" id="TIGR00138">
    <property type="entry name" value="rsmG_gidB"/>
    <property type="match status" value="1"/>
</dbReference>
<comment type="subcellular location">
    <subcellularLocation>
        <location evidence="6">Cytoplasm</location>
    </subcellularLocation>
</comment>
<evidence type="ECO:0000256" key="1">
    <source>
        <dbReference type="ARBA" id="ARBA00022490"/>
    </source>
</evidence>
<accession>A0ABX0TPP8</accession>
<protein>
    <recommendedName>
        <fullName evidence="6">Ribosomal RNA small subunit methyltransferase G</fullName>
        <ecNumber evidence="6">2.1.1.170</ecNumber>
    </recommendedName>
    <alternativeName>
        <fullName evidence="6">16S rRNA 7-methylguanosine methyltransferase</fullName>
        <shortName evidence="6">16S rRNA m7G methyltransferase</shortName>
    </alternativeName>
</protein>
<comment type="caution">
    <text evidence="7">The sequence shown here is derived from an EMBL/GenBank/DDBJ whole genome shotgun (WGS) entry which is preliminary data.</text>
</comment>
<comment type="function">
    <text evidence="6">Specifically methylates the N7 position of guanine in position 527 of 16S rRNA.</text>
</comment>
<organism evidence="7 8">
    <name type="scientific">Sphingomonas vulcanisoli</name>
    <dbReference type="NCBI Taxonomy" id="1658060"/>
    <lineage>
        <taxon>Bacteria</taxon>
        <taxon>Pseudomonadati</taxon>
        <taxon>Pseudomonadota</taxon>
        <taxon>Alphaproteobacteria</taxon>
        <taxon>Sphingomonadales</taxon>
        <taxon>Sphingomonadaceae</taxon>
        <taxon>Sphingomonas</taxon>
    </lineage>
</organism>
<dbReference type="HAMAP" id="MF_00074">
    <property type="entry name" value="16SrRNA_methyltr_G"/>
    <property type="match status" value="1"/>
</dbReference>
<evidence type="ECO:0000313" key="8">
    <source>
        <dbReference type="Proteomes" id="UP000727456"/>
    </source>
</evidence>
<reference evidence="7 8" key="1">
    <citation type="submission" date="2020-03" db="EMBL/GenBank/DDBJ databases">
        <title>Genomic Encyclopedia of Type Strains, Phase III (KMG-III): the genomes of soil and plant-associated and newly described type strains.</title>
        <authorList>
            <person name="Whitman W."/>
        </authorList>
    </citation>
    <scope>NUCLEOTIDE SEQUENCE [LARGE SCALE GENOMIC DNA]</scope>
    <source>
        <strain evidence="7 8">CECT 8804</strain>
    </source>
</reference>
<sequence length="206" mass="22151">MTEDEAEAIVCDHVPRETAARLRRYVDLMRGEAVHQNLVSTSTLDLVWQRHILDSAQVLPLAREAQDLWVDIGSGAGLPGIVVAILREAPAMLIEPRAKRAAFLQHVVDELGIADRTSIVAKTAASAPLRPAGVISARAVASLDALFAMGLRFATPETLWVLPKGRSAADELAAARPSWHGDFRLVPSQTDSSASIVVARGVRPKT</sequence>
<dbReference type="SUPFAM" id="SSF53335">
    <property type="entry name" value="S-adenosyl-L-methionine-dependent methyltransferases"/>
    <property type="match status" value="1"/>
</dbReference>
<dbReference type="PANTHER" id="PTHR31760">
    <property type="entry name" value="S-ADENOSYL-L-METHIONINE-DEPENDENT METHYLTRANSFERASES SUPERFAMILY PROTEIN"/>
    <property type="match status" value="1"/>
</dbReference>
<dbReference type="RefSeq" id="WP_167072267.1">
    <property type="nucleotide sequence ID" value="NZ_JAAOZC010000002.1"/>
</dbReference>
<dbReference type="Pfam" id="PF02527">
    <property type="entry name" value="GidB"/>
    <property type="match status" value="1"/>
</dbReference>
<dbReference type="Proteomes" id="UP000727456">
    <property type="component" value="Unassembled WGS sequence"/>
</dbReference>
<comment type="catalytic activity">
    <reaction evidence="6">
        <text>guanosine(527) in 16S rRNA + S-adenosyl-L-methionine = N(7)-methylguanosine(527) in 16S rRNA + S-adenosyl-L-homocysteine</text>
        <dbReference type="Rhea" id="RHEA:42732"/>
        <dbReference type="Rhea" id="RHEA-COMP:10209"/>
        <dbReference type="Rhea" id="RHEA-COMP:10210"/>
        <dbReference type="ChEBI" id="CHEBI:57856"/>
        <dbReference type="ChEBI" id="CHEBI:59789"/>
        <dbReference type="ChEBI" id="CHEBI:74269"/>
        <dbReference type="ChEBI" id="CHEBI:74480"/>
        <dbReference type="EC" id="2.1.1.170"/>
    </reaction>
</comment>